<comment type="caution">
    <text evidence="2">The sequence shown here is derived from an EMBL/GenBank/DDBJ whole genome shotgun (WGS) entry which is preliminary data.</text>
</comment>
<evidence type="ECO:0000313" key="3">
    <source>
        <dbReference type="Proteomes" id="UP000762676"/>
    </source>
</evidence>
<proteinExistence type="predicted"/>
<keyword evidence="1" id="KW-0812">Transmembrane</keyword>
<dbReference type="AlphaFoldDB" id="A0AAV4HZ95"/>
<name>A0AAV4HZ95_9GAST</name>
<evidence type="ECO:0000256" key="1">
    <source>
        <dbReference type="SAM" id="Phobius"/>
    </source>
</evidence>
<dbReference type="Proteomes" id="UP000762676">
    <property type="component" value="Unassembled WGS sequence"/>
</dbReference>
<keyword evidence="1" id="KW-1133">Transmembrane helix</keyword>
<feature type="transmembrane region" description="Helical" evidence="1">
    <location>
        <begin position="102"/>
        <end position="128"/>
    </location>
</feature>
<dbReference type="EMBL" id="BMAT01009283">
    <property type="protein sequence ID" value="GFS03272.1"/>
    <property type="molecule type" value="Genomic_DNA"/>
</dbReference>
<feature type="transmembrane region" description="Helical" evidence="1">
    <location>
        <begin position="134"/>
        <end position="158"/>
    </location>
</feature>
<reference evidence="2 3" key="1">
    <citation type="journal article" date="2021" name="Elife">
        <title>Chloroplast acquisition without the gene transfer in kleptoplastic sea slugs, Plakobranchus ocellatus.</title>
        <authorList>
            <person name="Maeda T."/>
            <person name="Takahashi S."/>
            <person name="Yoshida T."/>
            <person name="Shimamura S."/>
            <person name="Takaki Y."/>
            <person name="Nagai Y."/>
            <person name="Toyoda A."/>
            <person name="Suzuki Y."/>
            <person name="Arimoto A."/>
            <person name="Ishii H."/>
            <person name="Satoh N."/>
            <person name="Nishiyama T."/>
            <person name="Hasebe M."/>
            <person name="Maruyama T."/>
            <person name="Minagawa J."/>
            <person name="Obokata J."/>
            <person name="Shigenobu S."/>
        </authorList>
    </citation>
    <scope>NUCLEOTIDE SEQUENCE [LARGE SCALE GENOMIC DNA]</scope>
</reference>
<evidence type="ECO:0000313" key="2">
    <source>
        <dbReference type="EMBL" id="GFS03272.1"/>
    </source>
</evidence>
<gene>
    <name evidence="2" type="ORF">ElyMa_004627600</name>
</gene>
<organism evidence="2 3">
    <name type="scientific">Elysia marginata</name>
    <dbReference type="NCBI Taxonomy" id="1093978"/>
    <lineage>
        <taxon>Eukaryota</taxon>
        <taxon>Metazoa</taxon>
        <taxon>Spiralia</taxon>
        <taxon>Lophotrochozoa</taxon>
        <taxon>Mollusca</taxon>
        <taxon>Gastropoda</taxon>
        <taxon>Heterobranchia</taxon>
        <taxon>Euthyneura</taxon>
        <taxon>Panpulmonata</taxon>
        <taxon>Sacoglossa</taxon>
        <taxon>Placobranchoidea</taxon>
        <taxon>Plakobranchidae</taxon>
        <taxon>Elysia</taxon>
    </lineage>
</organism>
<accession>A0AAV4HZ95</accession>
<sequence>MSNTLSSAAWNVLSDWLSRQGWSVPVGLVMRLTPFWRPEATSLRCRQMSDIITLFLIRSNVSNLKAKATVQHKPSNVQEFVSSTSSSSSNSSSSSSSSSSKVVVVVVVVVKVIVVVVVVAVAVILVVIATAVAALVVILVSVVVVVAAAAVVVVVVVVGGGGGGGGGGVICTTRLQHHEKLKQTLENINQYVVNRMNSLDFRHDGH</sequence>
<protein>
    <submittedName>
        <fullName evidence="2">Uncharacterized protein</fullName>
    </submittedName>
</protein>
<keyword evidence="1" id="KW-0472">Membrane</keyword>
<keyword evidence="3" id="KW-1185">Reference proteome</keyword>